<dbReference type="EMBL" id="ANOH01000209">
    <property type="protein sequence ID" value="EMI55537.1"/>
    <property type="molecule type" value="Genomic_DNA"/>
</dbReference>
<sequence length="52" mass="5807">MRRSGSFLPSFAPRYRSLAACRTVRPRPIHMSRTPKDGNFSVAAIIFLVGDV</sequence>
<comment type="caution">
    <text evidence="1">The sequence shown here is derived from an EMBL/GenBank/DDBJ whole genome shotgun (WGS) entry which is preliminary data.</text>
</comment>
<evidence type="ECO:0000313" key="1">
    <source>
        <dbReference type="EMBL" id="EMI55537.1"/>
    </source>
</evidence>
<gene>
    <name evidence="1" type="ORF">RSSM_02997</name>
</gene>
<reference evidence="1 2" key="1">
    <citation type="journal article" date="2013" name="Mar. Genomics">
        <title>Expression of sulfatases in Rhodopirellula baltica and the diversity of sulfatases in the genus Rhodopirellula.</title>
        <authorList>
            <person name="Wegner C.E."/>
            <person name="Richter-Heitmann T."/>
            <person name="Klindworth A."/>
            <person name="Klockow C."/>
            <person name="Richter M."/>
            <person name="Achstetter T."/>
            <person name="Glockner F.O."/>
            <person name="Harder J."/>
        </authorList>
    </citation>
    <scope>NUCLEOTIDE SEQUENCE [LARGE SCALE GENOMIC DNA]</scope>
    <source>
        <strain evidence="1 2">SM41</strain>
    </source>
</reference>
<proteinExistence type="predicted"/>
<name>M5U250_9BACT</name>
<dbReference type="Proteomes" id="UP000011885">
    <property type="component" value="Unassembled WGS sequence"/>
</dbReference>
<keyword evidence="2" id="KW-1185">Reference proteome</keyword>
<protein>
    <submittedName>
        <fullName evidence="1">Uncharacterized protein</fullName>
    </submittedName>
</protein>
<evidence type="ECO:0000313" key="2">
    <source>
        <dbReference type="Proteomes" id="UP000011885"/>
    </source>
</evidence>
<accession>M5U250</accession>
<organism evidence="1 2">
    <name type="scientific">Rhodopirellula sallentina SM41</name>
    <dbReference type="NCBI Taxonomy" id="1263870"/>
    <lineage>
        <taxon>Bacteria</taxon>
        <taxon>Pseudomonadati</taxon>
        <taxon>Planctomycetota</taxon>
        <taxon>Planctomycetia</taxon>
        <taxon>Pirellulales</taxon>
        <taxon>Pirellulaceae</taxon>
        <taxon>Rhodopirellula</taxon>
    </lineage>
</organism>
<dbReference type="AlphaFoldDB" id="M5U250"/>